<dbReference type="Proteomes" id="UP000245464">
    <property type="component" value="Chromosome 2"/>
</dbReference>
<evidence type="ECO:0000313" key="2">
    <source>
        <dbReference type="Proteomes" id="UP000245464"/>
    </source>
</evidence>
<dbReference type="GeneID" id="90955604"/>
<proteinExistence type="predicted"/>
<organism evidence="1 2">
    <name type="scientific">Pyrenophora tritici-repentis</name>
    <dbReference type="NCBI Taxonomy" id="45151"/>
    <lineage>
        <taxon>Eukaryota</taxon>
        <taxon>Fungi</taxon>
        <taxon>Dikarya</taxon>
        <taxon>Ascomycota</taxon>
        <taxon>Pezizomycotina</taxon>
        <taxon>Dothideomycetes</taxon>
        <taxon>Pleosporomycetidae</taxon>
        <taxon>Pleosporales</taxon>
        <taxon>Pleosporineae</taxon>
        <taxon>Pleosporaceae</taxon>
        <taxon>Pyrenophora</taxon>
    </lineage>
</organism>
<protein>
    <submittedName>
        <fullName evidence="1">Uncharacterized protein</fullName>
    </submittedName>
</protein>
<sequence length="153" mass="15533">MAGGTDAVYELEGAAELADGREPGFVDDGTTELVGGTTYPLEETTKLGTADETGIEALVASVAVLSEGTTTTLLEPVGMAPDDTVIMTGTDGVAEDVTITRLELNEEAPYSLEAGALEGAVATGPEELGTVGTVIDGVSYSFEEGTTVDRALV</sequence>
<dbReference type="KEGG" id="ptrr:90955604"/>
<name>A0A834S4D2_9PLEO</name>
<dbReference type="RefSeq" id="XP_065964459.1">
    <property type="nucleotide sequence ID" value="XM_066105832.1"/>
</dbReference>
<reference evidence="1 2" key="1">
    <citation type="journal article" date="2018" name="BMC Genomics">
        <title>Comparative genomics of the wheat fungal pathogen Pyrenophora tritici-repentis reveals chromosomal variations and genome plasticity.</title>
        <authorList>
            <person name="Moolhuijzen P."/>
            <person name="See P.T."/>
            <person name="Hane J.K."/>
            <person name="Shi G."/>
            <person name="Liu Z."/>
            <person name="Oliver R.P."/>
            <person name="Moffat C.S."/>
        </authorList>
    </citation>
    <scope>NUCLEOTIDE SEQUENCE [LARGE SCALE GENOMIC DNA]</scope>
    <source>
        <strain evidence="1">M4</strain>
    </source>
</reference>
<dbReference type="EMBL" id="NQIK02000002">
    <property type="protein sequence ID" value="KAF7575251.1"/>
    <property type="molecule type" value="Genomic_DNA"/>
</dbReference>
<dbReference type="AlphaFoldDB" id="A0A834S4D2"/>
<gene>
    <name evidence="1" type="ORF">PtrM4_068750</name>
</gene>
<evidence type="ECO:0000313" key="1">
    <source>
        <dbReference type="EMBL" id="KAF7575251.1"/>
    </source>
</evidence>
<accession>A0A834S4D2</accession>
<comment type="caution">
    <text evidence="1">The sequence shown here is derived from an EMBL/GenBank/DDBJ whole genome shotgun (WGS) entry which is preliminary data.</text>
</comment>